<accession>A0AAD5C0F7</accession>
<dbReference type="AlphaFoldDB" id="A0AAD5C0F7"/>
<dbReference type="EMBL" id="JAMZMK010010340">
    <property type="protein sequence ID" value="KAI7732008.1"/>
    <property type="molecule type" value="Genomic_DNA"/>
</dbReference>
<evidence type="ECO:0000313" key="1">
    <source>
        <dbReference type="EMBL" id="KAI7732008.1"/>
    </source>
</evidence>
<sequence length="162" mass="18753">SSKNCSKVRAKRKFKPLLLDYLWKWKLESSGVWWVMGQIYGWKLESSGVFSVCSLRNELNEQRFSQQIKDATEKVVSSSPPEESESNSGSVKDVLWSWWWPRLTLKVVRLCHQQIGILHLRRSHGHTTAAAIINITTTADEHQRLETITNFINRIILGTKKM</sequence>
<name>A0AAD5C0F7_AMBAR</name>
<organism evidence="1 2">
    <name type="scientific">Ambrosia artemisiifolia</name>
    <name type="common">Common ragweed</name>
    <dbReference type="NCBI Taxonomy" id="4212"/>
    <lineage>
        <taxon>Eukaryota</taxon>
        <taxon>Viridiplantae</taxon>
        <taxon>Streptophyta</taxon>
        <taxon>Embryophyta</taxon>
        <taxon>Tracheophyta</taxon>
        <taxon>Spermatophyta</taxon>
        <taxon>Magnoliopsida</taxon>
        <taxon>eudicotyledons</taxon>
        <taxon>Gunneridae</taxon>
        <taxon>Pentapetalae</taxon>
        <taxon>asterids</taxon>
        <taxon>campanulids</taxon>
        <taxon>Asterales</taxon>
        <taxon>Asteraceae</taxon>
        <taxon>Asteroideae</taxon>
        <taxon>Heliantheae alliance</taxon>
        <taxon>Heliantheae</taxon>
        <taxon>Ambrosia</taxon>
    </lineage>
</organism>
<proteinExistence type="predicted"/>
<reference evidence="1" key="1">
    <citation type="submission" date="2022-06" db="EMBL/GenBank/DDBJ databases">
        <title>Uncovering the hologenomic basis of an extraordinary plant invasion.</title>
        <authorList>
            <person name="Bieker V.C."/>
            <person name="Martin M.D."/>
            <person name="Gilbert T."/>
            <person name="Hodgins K."/>
            <person name="Battlay P."/>
            <person name="Petersen B."/>
            <person name="Wilson J."/>
        </authorList>
    </citation>
    <scope>NUCLEOTIDE SEQUENCE</scope>
    <source>
        <strain evidence="1">AA19_3_7</strain>
        <tissue evidence="1">Leaf</tissue>
    </source>
</reference>
<dbReference type="Proteomes" id="UP001206925">
    <property type="component" value="Unassembled WGS sequence"/>
</dbReference>
<keyword evidence="2" id="KW-1185">Reference proteome</keyword>
<feature type="non-terminal residue" evidence="1">
    <location>
        <position position="162"/>
    </location>
</feature>
<comment type="caution">
    <text evidence="1">The sequence shown here is derived from an EMBL/GenBank/DDBJ whole genome shotgun (WGS) entry which is preliminary data.</text>
</comment>
<evidence type="ECO:0000313" key="2">
    <source>
        <dbReference type="Proteomes" id="UP001206925"/>
    </source>
</evidence>
<protein>
    <submittedName>
        <fullName evidence="1">Uncharacterized protein</fullName>
    </submittedName>
</protein>
<gene>
    <name evidence="1" type="ORF">M8C21_029810</name>
</gene>